<keyword evidence="2" id="KW-0812">Transmembrane</keyword>
<evidence type="ECO:0000256" key="2">
    <source>
        <dbReference type="SAM" id="Phobius"/>
    </source>
</evidence>
<dbReference type="RefSeq" id="WP_369455912.1">
    <property type="nucleotide sequence ID" value="NZ_JBGCUO010000001.1"/>
</dbReference>
<dbReference type="Proteomes" id="UP001562065">
    <property type="component" value="Unassembled WGS sequence"/>
</dbReference>
<organism evidence="4 5">
    <name type="scientific">Isoalcanivorax beigongshangi</name>
    <dbReference type="NCBI Taxonomy" id="3238810"/>
    <lineage>
        <taxon>Bacteria</taxon>
        <taxon>Pseudomonadati</taxon>
        <taxon>Pseudomonadota</taxon>
        <taxon>Gammaproteobacteria</taxon>
        <taxon>Oceanospirillales</taxon>
        <taxon>Alcanivoracaceae</taxon>
        <taxon>Isoalcanivorax</taxon>
    </lineage>
</organism>
<feature type="signal peptide" evidence="3">
    <location>
        <begin position="1"/>
        <end position="20"/>
    </location>
</feature>
<keyword evidence="2" id="KW-0472">Membrane</keyword>
<accession>A0ABV4ALE3</accession>
<gene>
    <name evidence="4" type="ORF">AB5I84_11035</name>
</gene>
<keyword evidence="2" id="KW-1133">Transmembrane helix</keyword>
<evidence type="ECO:0000256" key="1">
    <source>
        <dbReference type="SAM" id="MobiDB-lite"/>
    </source>
</evidence>
<reference evidence="4 5" key="1">
    <citation type="submission" date="2024-07" db="EMBL/GenBank/DDBJ databases">
        <authorList>
            <person name="Ren Q."/>
        </authorList>
    </citation>
    <scope>NUCLEOTIDE SEQUENCE [LARGE SCALE GENOMIC DNA]</scope>
    <source>
        <strain evidence="4 5">REN37</strain>
    </source>
</reference>
<evidence type="ECO:0000313" key="5">
    <source>
        <dbReference type="Proteomes" id="UP001562065"/>
    </source>
</evidence>
<protein>
    <submittedName>
        <fullName evidence="4">Uncharacterized protein</fullName>
    </submittedName>
</protein>
<feature type="chain" id="PRO_5047340740" evidence="3">
    <location>
        <begin position="21"/>
        <end position="135"/>
    </location>
</feature>
<comment type="caution">
    <text evidence="4">The sequence shown here is derived from an EMBL/GenBank/DDBJ whole genome shotgun (WGS) entry which is preliminary data.</text>
</comment>
<sequence length="135" mass="14999">MTVVRLLLIALLAWAPLAQAGGSSALVPQTAVSSEPPPEVAAGAHTSIPNVPVQNHRQALPSSFRLNPDSGQPPSDPYLSVLIFLLVIQCSYWMLRFYPQLRRFFRSLLSRSRRSPLVRRHSDKRRPAALPTPPR</sequence>
<feature type="region of interest" description="Disordered" evidence="1">
    <location>
        <begin position="116"/>
        <end position="135"/>
    </location>
</feature>
<keyword evidence="3" id="KW-0732">Signal</keyword>
<dbReference type="EMBL" id="JBGCUO010000001">
    <property type="protein sequence ID" value="MEY1662683.1"/>
    <property type="molecule type" value="Genomic_DNA"/>
</dbReference>
<name>A0ABV4ALE3_9GAMM</name>
<evidence type="ECO:0000313" key="4">
    <source>
        <dbReference type="EMBL" id="MEY1662683.1"/>
    </source>
</evidence>
<proteinExistence type="predicted"/>
<feature type="transmembrane region" description="Helical" evidence="2">
    <location>
        <begin position="78"/>
        <end position="98"/>
    </location>
</feature>
<keyword evidence="5" id="KW-1185">Reference proteome</keyword>
<feature type="region of interest" description="Disordered" evidence="1">
    <location>
        <begin position="28"/>
        <end position="52"/>
    </location>
</feature>
<evidence type="ECO:0000256" key="3">
    <source>
        <dbReference type="SAM" id="SignalP"/>
    </source>
</evidence>